<gene>
    <name evidence="1" type="ORF">SAMN04488053_101487</name>
</gene>
<protein>
    <recommendedName>
        <fullName evidence="3">Phosphoglycolate phosphatase</fullName>
    </recommendedName>
</protein>
<dbReference type="SFLD" id="SFLDS00003">
    <property type="entry name" value="Haloacid_Dehalogenase"/>
    <property type="match status" value="1"/>
</dbReference>
<evidence type="ECO:0008006" key="3">
    <source>
        <dbReference type="Google" id="ProtNLM"/>
    </source>
</evidence>
<accession>A0A1H0AHS0</accession>
<dbReference type="SUPFAM" id="SSF56784">
    <property type="entry name" value="HAD-like"/>
    <property type="match status" value="1"/>
</dbReference>
<evidence type="ECO:0000313" key="1">
    <source>
        <dbReference type="EMBL" id="SDN32937.1"/>
    </source>
</evidence>
<dbReference type="PROSITE" id="PS01229">
    <property type="entry name" value="COF_2"/>
    <property type="match status" value="1"/>
</dbReference>
<dbReference type="OrthoDB" id="9781413at2"/>
<dbReference type="Gene3D" id="3.30.1240.10">
    <property type="match status" value="2"/>
</dbReference>
<name>A0A1H0AHS0_9BACI</name>
<dbReference type="SFLD" id="SFLDG01140">
    <property type="entry name" value="C2.B:_Phosphomannomutase_and_P"/>
    <property type="match status" value="1"/>
</dbReference>
<dbReference type="PRINTS" id="PR00119">
    <property type="entry name" value="CATATPASE"/>
</dbReference>
<dbReference type="Gene3D" id="3.40.50.1000">
    <property type="entry name" value="HAD superfamily/HAD-like"/>
    <property type="match status" value="2"/>
</dbReference>
<dbReference type="PANTHER" id="PTHR10000:SF55">
    <property type="entry name" value="5-AMINO-6-(5-PHOSPHO-D-RIBITYLAMINO)URACIL PHOSPHATASE YCSE"/>
    <property type="match status" value="1"/>
</dbReference>
<sequence>MSSQIKLAVLDMDGTVLSNDHRISKENNEAVKLAVENGITVVIATGRSLMAVEDYAEELNLNDYIITGNGSEIWHLNGPELIERTVLDTKLVELMWELRNTYKARHWAASVGKVWKQEMPDNMGELEWLKFGFDLDDEDVREDILSELKKHDGLEISNSHPLNIEVNAKGVHKAKAIHRILEFKKLNFDQVLACGDSLNDMTMIQQAGIGVAMGNAQPAVKEAADFVTLGNQEHGVAEAFRHFKLI</sequence>
<dbReference type="GO" id="GO:0000287">
    <property type="term" value="F:magnesium ion binding"/>
    <property type="evidence" value="ECO:0007669"/>
    <property type="project" value="TreeGrafter"/>
</dbReference>
<reference evidence="2" key="1">
    <citation type="submission" date="2016-10" db="EMBL/GenBank/DDBJ databases">
        <authorList>
            <person name="Varghese N."/>
            <person name="Submissions S."/>
        </authorList>
    </citation>
    <scope>NUCLEOTIDE SEQUENCE [LARGE SCALE GENOMIC DNA]</scope>
    <source>
        <strain evidence="2">CGMCC 1.10369</strain>
    </source>
</reference>
<dbReference type="Pfam" id="PF08282">
    <property type="entry name" value="Hydrolase_3"/>
    <property type="match status" value="2"/>
</dbReference>
<keyword evidence="2" id="KW-1185">Reference proteome</keyword>
<dbReference type="Proteomes" id="UP000198778">
    <property type="component" value="Unassembled WGS sequence"/>
</dbReference>
<dbReference type="InterPro" id="IPR006379">
    <property type="entry name" value="HAD-SF_hydro_IIB"/>
</dbReference>
<proteinExistence type="predicted"/>
<dbReference type="PANTHER" id="PTHR10000">
    <property type="entry name" value="PHOSPHOSERINE PHOSPHATASE"/>
    <property type="match status" value="1"/>
</dbReference>
<dbReference type="GO" id="GO:0005829">
    <property type="term" value="C:cytosol"/>
    <property type="evidence" value="ECO:0007669"/>
    <property type="project" value="TreeGrafter"/>
</dbReference>
<dbReference type="RefSeq" id="WP_090840222.1">
    <property type="nucleotide sequence ID" value="NZ_FNIL01000001.1"/>
</dbReference>
<dbReference type="AlphaFoldDB" id="A0A1H0AHS0"/>
<dbReference type="InterPro" id="IPR036412">
    <property type="entry name" value="HAD-like_sf"/>
</dbReference>
<dbReference type="EMBL" id="FNIL01000001">
    <property type="protein sequence ID" value="SDN32937.1"/>
    <property type="molecule type" value="Genomic_DNA"/>
</dbReference>
<organism evidence="1 2">
    <name type="scientific">Alkalicoccus daliensis</name>
    <dbReference type="NCBI Taxonomy" id="745820"/>
    <lineage>
        <taxon>Bacteria</taxon>
        <taxon>Bacillati</taxon>
        <taxon>Bacillota</taxon>
        <taxon>Bacilli</taxon>
        <taxon>Bacillales</taxon>
        <taxon>Bacillaceae</taxon>
        <taxon>Alkalicoccus</taxon>
    </lineage>
</organism>
<dbReference type="NCBIfam" id="TIGR01484">
    <property type="entry name" value="HAD-SF-IIB"/>
    <property type="match status" value="1"/>
</dbReference>
<dbReference type="STRING" id="745820.SAMN04488053_101487"/>
<dbReference type="PROSITE" id="PS01228">
    <property type="entry name" value="COF_1"/>
    <property type="match status" value="1"/>
</dbReference>
<dbReference type="GO" id="GO:0016791">
    <property type="term" value="F:phosphatase activity"/>
    <property type="evidence" value="ECO:0007669"/>
    <property type="project" value="TreeGrafter"/>
</dbReference>
<dbReference type="CDD" id="cd07516">
    <property type="entry name" value="HAD_Pase"/>
    <property type="match status" value="1"/>
</dbReference>
<dbReference type="InterPro" id="IPR023214">
    <property type="entry name" value="HAD_sf"/>
</dbReference>
<evidence type="ECO:0000313" key="2">
    <source>
        <dbReference type="Proteomes" id="UP000198778"/>
    </source>
</evidence>